<accession>A0ABW0F1G3</accession>
<protein>
    <submittedName>
        <fullName evidence="1">Uncharacterized protein</fullName>
    </submittedName>
</protein>
<dbReference type="RefSeq" id="WP_260347632.1">
    <property type="nucleotide sequence ID" value="NZ_JAOAOS010000001.1"/>
</dbReference>
<dbReference type="EMBL" id="JBHSLI010000001">
    <property type="protein sequence ID" value="MFC5292306.1"/>
    <property type="molecule type" value="Genomic_DNA"/>
</dbReference>
<evidence type="ECO:0000313" key="2">
    <source>
        <dbReference type="Proteomes" id="UP001595976"/>
    </source>
</evidence>
<sequence>MSADRDNEVCAPLINALSFQMTASLFEEIQKFSAEHGETVAVSIALDAVLMSAASLLKTAVSNRMVRTTMPYQAVLHSRLDELLAMEFRVHSMRPDGSFEPTGQPIN</sequence>
<organism evidence="1 2">
    <name type="scientific">Bosea minatitlanensis</name>
    <dbReference type="NCBI Taxonomy" id="128782"/>
    <lineage>
        <taxon>Bacteria</taxon>
        <taxon>Pseudomonadati</taxon>
        <taxon>Pseudomonadota</taxon>
        <taxon>Alphaproteobacteria</taxon>
        <taxon>Hyphomicrobiales</taxon>
        <taxon>Boseaceae</taxon>
        <taxon>Bosea</taxon>
    </lineage>
</organism>
<reference evidence="2" key="1">
    <citation type="journal article" date="2019" name="Int. J. Syst. Evol. Microbiol.">
        <title>The Global Catalogue of Microorganisms (GCM) 10K type strain sequencing project: providing services to taxonomists for standard genome sequencing and annotation.</title>
        <authorList>
            <consortium name="The Broad Institute Genomics Platform"/>
            <consortium name="The Broad Institute Genome Sequencing Center for Infectious Disease"/>
            <person name="Wu L."/>
            <person name="Ma J."/>
        </authorList>
    </citation>
    <scope>NUCLEOTIDE SEQUENCE [LARGE SCALE GENOMIC DNA]</scope>
    <source>
        <strain evidence="2">CGMCC 1.15643</strain>
    </source>
</reference>
<name>A0ABW0F1G3_9HYPH</name>
<evidence type="ECO:0000313" key="1">
    <source>
        <dbReference type="EMBL" id="MFC5292306.1"/>
    </source>
</evidence>
<proteinExistence type="predicted"/>
<comment type="caution">
    <text evidence="1">The sequence shown here is derived from an EMBL/GenBank/DDBJ whole genome shotgun (WGS) entry which is preliminary data.</text>
</comment>
<keyword evidence="2" id="KW-1185">Reference proteome</keyword>
<gene>
    <name evidence="1" type="ORF">ACFPK2_04795</name>
</gene>
<dbReference type="Proteomes" id="UP001595976">
    <property type="component" value="Unassembled WGS sequence"/>
</dbReference>